<dbReference type="EMBL" id="AP025732">
    <property type="protein sequence ID" value="BDI19118.1"/>
    <property type="molecule type" value="Genomic_DNA"/>
</dbReference>
<reference evidence="3" key="1">
    <citation type="submission" date="2022-04" db="EMBL/GenBank/DDBJ databases">
        <title>Complete genome sequence of a cyanobacterium, Nostoc sp. SO-36, isolated in Antarctica.</title>
        <authorList>
            <person name="Kanesaki Y."/>
            <person name="Effendi D."/>
            <person name="Sakamoto T."/>
            <person name="Ohtani S."/>
            <person name="Awai K."/>
        </authorList>
    </citation>
    <scope>NUCLEOTIDE SEQUENCE</scope>
    <source>
        <strain evidence="3">SO-36</strain>
    </source>
</reference>
<name>A0ABN6Q7E5_NOSCO</name>
<evidence type="ECO:0000313" key="4">
    <source>
        <dbReference type="Proteomes" id="UP001055453"/>
    </source>
</evidence>
<feature type="transmembrane region" description="Helical" evidence="2">
    <location>
        <begin position="29"/>
        <end position="49"/>
    </location>
</feature>
<gene>
    <name evidence="3" type="ORF">ANSO36C_49200</name>
</gene>
<keyword evidence="4" id="KW-1185">Reference proteome</keyword>
<feature type="region of interest" description="Disordered" evidence="1">
    <location>
        <begin position="55"/>
        <end position="75"/>
    </location>
</feature>
<evidence type="ECO:0000313" key="3">
    <source>
        <dbReference type="EMBL" id="BDI19118.1"/>
    </source>
</evidence>
<organism evidence="3 4">
    <name type="scientific">Nostoc cf. commune SO-36</name>
    <dbReference type="NCBI Taxonomy" id="449208"/>
    <lineage>
        <taxon>Bacteria</taxon>
        <taxon>Bacillati</taxon>
        <taxon>Cyanobacteriota</taxon>
        <taxon>Cyanophyceae</taxon>
        <taxon>Nostocales</taxon>
        <taxon>Nostocaceae</taxon>
        <taxon>Nostoc</taxon>
    </lineage>
</organism>
<keyword evidence="2" id="KW-0812">Transmembrane</keyword>
<protein>
    <submittedName>
        <fullName evidence="3">Uncharacterized protein</fullName>
    </submittedName>
</protein>
<dbReference type="Proteomes" id="UP001055453">
    <property type="component" value="Chromosome"/>
</dbReference>
<accession>A0ABN6Q7E5</accession>
<evidence type="ECO:0000256" key="1">
    <source>
        <dbReference type="SAM" id="MobiDB-lite"/>
    </source>
</evidence>
<keyword evidence="2" id="KW-0472">Membrane</keyword>
<evidence type="ECO:0000256" key="2">
    <source>
        <dbReference type="SAM" id="Phobius"/>
    </source>
</evidence>
<sequence>MVSNTSTILPDEQFPGIILKSLFGYRDNLYLVQAVGYVGFLLTIGGLYFRSLGGASPEGKKNIPFPQKPISSVKD</sequence>
<keyword evidence="2" id="KW-1133">Transmembrane helix</keyword>
<proteinExistence type="predicted"/>